<dbReference type="InterPro" id="IPR016454">
    <property type="entry name" value="Cysteine_dSase"/>
</dbReference>
<reference evidence="10 11" key="1">
    <citation type="submission" date="2024-10" db="EMBL/GenBank/DDBJ databases">
        <title>Novel secondary metabolite-producing bacteria for plant disease control.</title>
        <authorList>
            <person name="Chevrette M."/>
        </authorList>
    </citation>
    <scope>NUCLEOTIDE SEQUENCE [LARGE SCALE GENOMIC DNA]</scope>
    <source>
        <strain evidence="10 11">J30 TE3557</strain>
    </source>
</reference>
<evidence type="ECO:0000256" key="5">
    <source>
        <dbReference type="ARBA" id="ARBA00022898"/>
    </source>
</evidence>
<keyword evidence="6" id="KW-0408">Iron</keyword>
<dbReference type="PANTHER" id="PTHR11601">
    <property type="entry name" value="CYSTEINE DESULFURYLASE FAMILY MEMBER"/>
    <property type="match status" value="1"/>
</dbReference>
<comment type="caution">
    <text evidence="10">The sequence shown here is derived from an EMBL/GenBank/DDBJ whole genome shotgun (WGS) entry which is preliminary data.</text>
</comment>
<dbReference type="InterPro" id="IPR015421">
    <property type="entry name" value="PyrdxlP-dep_Trfase_major"/>
</dbReference>
<comment type="cofactor">
    <cofactor evidence="1">
        <name>pyridoxal 5'-phosphate</name>
        <dbReference type="ChEBI" id="CHEBI:597326"/>
    </cofactor>
</comment>
<dbReference type="PIRSF" id="PIRSF005572">
    <property type="entry name" value="NifS"/>
    <property type="match status" value="1"/>
</dbReference>
<dbReference type="Pfam" id="PF00266">
    <property type="entry name" value="Aminotran_5"/>
    <property type="match status" value="1"/>
</dbReference>
<name>A0ABW8N3Z4_9MICC</name>
<sequence>MPVYLDHAATTPLSAEALTVMTRELARTGNPSSLHGAGRRARRTVEDARETLAAAAGAHPSEVIFTSGGTEADNLAVKGLYWARRDEDPRRTRILCSAVEHHAVMDTVEWLERHEGADVTWLPVDSEGAVRLDAVRKEISRDPESIALVTVMWANNEVGTIQPVAGIVELATPHGIPVHSDAVQAFGSVPVDFKASGLSAMSVSGHKLGGPVGVGALFLGRSVKLTPVQHGGGQERDVRSGTLDTPAVAAFAAAAEAVTAKLPEERERLAALRDHLIRGVLDAVPDAVLRGAAGEGRLPGNAHFTFPGCEGDSLLFLLDLAGVESSTGSACTAGVPRPSHVLLAMGLDEDTARGAQRFTLGHTSTEADVEALLKALPEACARARQAGMAGHESSIQTAATVARRGVA</sequence>
<evidence type="ECO:0000256" key="8">
    <source>
        <dbReference type="ARBA" id="ARBA00050776"/>
    </source>
</evidence>
<comment type="catalytic activity">
    <reaction evidence="8">
        <text>(sulfur carrier)-H + L-cysteine = (sulfur carrier)-SH + L-alanine</text>
        <dbReference type="Rhea" id="RHEA:43892"/>
        <dbReference type="Rhea" id="RHEA-COMP:14737"/>
        <dbReference type="Rhea" id="RHEA-COMP:14739"/>
        <dbReference type="ChEBI" id="CHEBI:29917"/>
        <dbReference type="ChEBI" id="CHEBI:35235"/>
        <dbReference type="ChEBI" id="CHEBI:57972"/>
        <dbReference type="ChEBI" id="CHEBI:64428"/>
        <dbReference type="EC" id="2.8.1.7"/>
    </reaction>
</comment>
<dbReference type="PANTHER" id="PTHR11601:SF34">
    <property type="entry name" value="CYSTEINE DESULFURASE"/>
    <property type="match status" value="1"/>
</dbReference>
<evidence type="ECO:0000313" key="11">
    <source>
        <dbReference type="Proteomes" id="UP001620520"/>
    </source>
</evidence>
<dbReference type="InterPro" id="IPR000192">
    <property type="entry name" value="Aminotrans_V_dom"/>
</dbReference>
<evidence type="ECO:0000256" key="1">
    <source>
        <dbReference type="ARBA" id="ARBA00001933"/>
    </source>
</evidence>
<organism evidence="10 11">
    <name type="scientific">Paenarthrobacter histidinolovorans</name>
    <dbReference type="NCBI Taxonomy" id="43664"/>
    <lineage>
        <taxon>Bacteria</taxon>
        <taxon>Bacillati</taxon>
        <taxon>Actinomycetota</taxon>
        <taxon>Actinomycetes</taxon>
        <taxon>Micrococcales</taxon>
        <taxon>Micrococcaceae</taxon>
        <taxon>Paenarthrobacter</taxon>
    </lineage>
</organism>
<evidence type="ECO:0000256" key="7">
    <source>
        <dbReference type="ARBA" id="ARBA00023014"/>
    </source>
</evidence>
<dbReference type="GO" id="GO:0031071">
    <property type="term" value="F:cysteine desulfurase activity"/>
    <property type="evidence" value="ECO:0007669"/>
    <property type="project" value="UniProtKB-EC"/>
</dbReference>
<dbReference type="EC" id="2.8.1.7" evidence="10"/>
<dbReference type="InterPro" id="IPR015424">
    <property type="entry name" value="PyrdxlP-dep_Trfase"/>
</dbReference>
<dbReference type="InterPro" id="IPR015422">
    <property type="entry name" value="PyrdxlP-dep_Trfase_small"/>
</dbReference>
<evidence type="ECO:0000256" key="3">
    <source>
        <dbReference type="ARBA" id="ARBA00022679"/>
    </source>
</evidence>
<dbReference type="RefSeq" id="WP_404594018.1">
    <property type="nucleotide sequence ID" value="NZ_JBIYEW010000003.1"/>
</dbReference>
<dbReference type="SUPFAM" id="SSF53383">
    <property type="entry name" value="PLP-dependent transferases"/>
    <property type="match status" value="1"/>
</dbReference>
<feature type="domain" description="Aminotransferase class V" evidence="9">
    <location>
        <begin position="3"/>
        <end position="372"/>
    </location>
</feature>
<proteinExistence type="inferred from homology"/>
<evidence type="ECO:0000256" key="4">
    <source>
        <dbReference type="ARBA" id="ARBA00022723"/>
    </source>
</evidence>
<gene>
    <name evidence="10" type="ORF">ABIA52_001447</name>
</gene>
<evidence type="ECO:0000256" key="2">
    <source>
        <dbReference type="ARBA" id="ARBA00006490"/>
    </source>
</evidence>
<dbReference type="Proteomes" id="UP001620520">
    <property type="component" value="Unassembled WGS sequence"/>
</dbReference>
<dbReference type="Gene3D" id="1.10.260.50">
    <property type="match status" value="1"/>
</dbReference>
<accession>A0ABW8N3Z4</accession>
<evidence type="ECO:0000313" key="10">
    <source>
        <dbReference type="EMBL" id="MFK4638558.1"/>
    </source>
</evidence>
<comment type="similarity">
    <text evidence="2">Belongs to the class-V pyridoxal-phosphate-dependent aminotransferase family. NifS/IscS subfamily.</text>
</comment>
<keyword evidence="4" id="KW-0479">Metal-binding</keyword>
<keyword evidence="11" id="KW-1185">Reference proteome</keyword>
<keyword evidence="3 10" id="KW-0808">Transferase</keyword>
<evidence type="ECO:0000259" key="9">
    <source>
        <dbReference type="Pfam" id="PF00266"/>
    </source>
</evidence>
<dbReference type="EMBL" id="JBIYEW010000003">
    <property type="protein sequence ID" value="MFK4638558.1"/>
    <property type="molecule type" value="Genomic_DNA"/>
</dbReference>
<protein>
    <submittedName>
        <fullName evidence="10">Cysteine desulfurase</fullName>
        <ecNumber evidence="10">2.8.1.7</ecNumber>
    </submittedName>
</protein>
<keyword evidence="5" id="KW-0663">Pyridoxal phosphate</keyword>
<dbReference type="Gene3D" id="3.90.1150.10">
    <property type="entry name" value="Aspartate Aminotransferase, domain 1"/>
    <property type="match status" value="1"/>
</dbReference>
<keyword evidence="7" id="KW-0411">Iron-sulfur</keyword>
<evidence type="ECO:0000256" key="6">
    <source>
        <dbReference type="ARBA" id="ARBA00023004"/>
    </source>
</evidence>
<dbReference type="Gene3D" id="3.40.640.10">
    <property type="entry name" value="Type I PLP-dependent aspartate aminotransferase-like (Major domain)"/>
    <property type="match status" value="1"/>
</dbReference>